<keyword evidence="1" id="KW-0413">Isomerase</keyword>
<sequence length="247" mass="27615">DVSPEAFVEKEPVTVVCSKKGWIRALKGHVQDTSDIKHRQGDEGRFSINAYTTDKLLVISPNGRVYTLGVDKLPGGRSQGEPLGLLLNWDPGAPPPVDIVPHRSPDQRWIIASNIGRGFVIQEKEMVAQTRNGRQVMNLNDSEQVLRFRPLSEGDDHVAVIGENRKLLLFPLDQLPEMSRGRGVLLQRYRDGGLSDIKAFKLGEGLTWQRGPQTRCEKDILPWLGNRAQSGRLPPSGFSRTNKFTDF</sequence>
<evidence type="ECO:0000313" key="2">
    <source>
        <dbReference type="Proteomes" id="UP000225706"/>
    </source>
</evidence>
<organism evidence="1 2">
    <name type="scientific">Stylophora pistillata</name>
    <name type="common">Smooth cauliflower coral</name>
    <dbReference type="NCBI Taxonomy" id="50429"/>
    <lineage>
        <taxon>Eukaryota</taxon>
        <taxon>Metazoa</taxon>
        <taxon>Cnidaria</taxon>
        <taxon>Anthozoa</taxon>
        <taxon>Hexacorallia</taxon>
        <taxon>Scleractinia</taxon>
        <taxon>Astrocoeniina</taxon>
        <taxon>Pocilloporidae</taxon>
        <taxon>Stylophora</taxon>
    </lineage>
</organism>
<dbReference type="PANTHER" id="PTHR43493:SF1">
    <property type="entry name" value="DNA TOPOISOMERASE 4 SUBUNIT A"/>
    <property type="match status" value="1"/>
</dbReference>
<comment type="caution">
    <text evidence="1">The sequence shown here is derived from an EMBL/GenBank/DDBJ whole genome shotgun (WGS) entry which is preliminary data.</text>
</comment>
<evidence type="ECO:0000313" key="1">
    <source>
        <dbReference type="EMBL" id="PFX11120.1"/>
    </source>
</evidence>
<accession>A0A2B4R3N3</accession>
<dbReference type="SUPFAM" id="SSF101904">
    <property type="entry name" value="GyrA/ParC C-terminal domain-like"/>
    <property type="match status" value="1"/>
</dbReference>
<feature type="non-terminal residue" evidence="1">
    <location>
        <position position="1"/>
    </location>
</feature>
<dbReference type="InterPro" id="IPR050220">
    <property type="entry name" value="Type_II_DNA_Topoisomerases"/>
</dbReference>
<proteinExistence type="predicted"/>
<name>A0A2B4R3N3_STYPI</name>
<reference evidence="2" key="1">
    <citation type="journal article" date="2017" name="bioRxiv">
        <title>Comparative analysis of the genomes of Stylophora pistillata and Acropora digitifera provides evidence for extensive differences between species of corals.</title>
        <authorList>
            <person name="Voolstra C.R."/>
            <person name="Li Y."/>
            <person name="Liew Y.J."/>
            <person name="Baumgarten S."/>
            <person name="Zoccola D."/>
            <person name="Flot J.-F."/>
            <person name="Tambutte S."/>
            <person name="Allemand D."/>
            <person name="Aranda M."/>
        </authorList>
    </citation>
    <scope>NUCLEOTIDE SEQUENCE [LARGE SCALE GENOMIC DNA]</scope>
</reference>
<protein>
    <submittedName>
        <fullName evidence="1">DNA topoisomerase 4 subunit A</fullName>
    </submittedName>
</protein>
<dbReference type="GO" id="GO:0003677">
    <property type="term" value="F:DNA binding"/>
    <property type="evidence" value="ECO:0007669"/>
    <property type="project" value="InterPro"/>
</dbReference>
<keyword evidence="2" id="KW-1185">Reference proteome</keyword>
<dbReference type="Proteomes" id="UP000225706">
    <property type="component" value="Unassembled WGS sequence"/>
</dbReference>
<dbReference type="InterPro" id="IPR006691">
    <property type="entry name" value="GyrA/parC_rep"/>
</dbReference>
<dbReference type="GO" id="GO:0003918">
    <property type="term" value="F:DNA topoisomerase type II (double strand cut, ATP-hydrolyzing) activity"/>
    <property type="evidence" value="ECO:0007669"/>
    <property type="project" value="TreeGrafter"/>
</dbReference>
<dbReference type="GO" id="GO:0005524">
    <property type="term" value="F:ATP binding"/>
    <property type="evidence" value="ECO:0007669"/>
    <property type="project" value="InterPro"/>
</dbReference>
<dbReference type="GO" id="GO:0009330">
    <property type="term" value="C:DNA topoisomerase type II (double strand cut, ATP-hydrolyzing) complex"/>
    <property type="evidence" value="ECO:0007669"/>
    <property type="project" value="TreeGrafter"/>
</dbReference>
<dbReference type="AlphaFoldDB" id="A0A2B4R3N3"/>
<dbReference type="PANTHER" id="PTHR43493">
    <property type="entry name" value="DNA GYRASE/TOPOISOMERASE SUBUNIT A"/>
    <property type="match status" value="1"/>
</dbReference>
<dbReference type="Gene3D" id="2.120.10.90">
    <property type="entry name" value="DNA gyrase/topoisomerase IV, subunit A, C-terminal"/>
    <property type="match status" value="1"/>
</dbReference>
<dbReference type="EMBL" id="LSMT01003585">
    <property type="protein sequence ID" value="PFX11120.1"/>
    <property type="molecule type" value="Genomic_DNA"/>
</dbReference>
<dbReference type="GO" id="GO:0005737">
    <property type="term" value="C:cytoplasm"/>
    <property type="evidence" value="ECO:0007669"/>
    <property type="project" value="TreeGrafter"/>
</dbReference>
<dbReference type="GO" id="GO:0006265">
    <property type="term" value="P:DNA topological change"/>
    <property type="evidence" value="ECO:0007669"/>
    <property type="project" value="InterPro"/>
</dbReference>
<dbReference type="InterPro" id="IPR035516">
    <property type="entry name" value="Gyrase/topoIV_suA_C"/>
</dbReference>
<dbReference type="Pfam" id="PF03989">
    <property type="entry name" value="DNA_gyraseA_C"/>
    <property type="match status" value="3"/>
</dbReference>
<gene>
    <name evidence="1" type="primary">parC</name>
    <name evidence="1" type="ORF">AWC38_SpisGene25374</name>
</gene>